<sequence>MPYVLPYRTAVPPETWAAVDKCCRVCRPFRLPRRLERNRVEPLGRSVSGQSDRHLPRPRRDPENHRHPLPAPPPPRLKLSQPLRGCLQGLWNTPVGC</sequence>
<reference evidence="1" key="1">
    <citation type="submission" date="2021-05" db="EMBL/GenBank/DDBJ databases">
        <authorList>
            <person name="Pan Q."/>
            <person name="Jouanno E."/>
            <person name="Zahm M."/>
            <person name="Klopp C."/>
            <person name="Cabau C."/>
            <person name="Louis A."/>
            <person name="Berthelot C."/>
            <person name="Parey E."/>
            <person name="Roest Crollius H."/>
            <person name="Montfort J."/>
            <person name="Robinson-Rechavi M."/>
            <person name="Bouchez O."/>
            <person name="Lampietro C."/>
            <person name="Lopez Roques C."/>
            <person name="Donnadieu C."/>
            <person name="Postlethwait J."/>
            <person name="Bobe J."/>
            <person name="Dillon D."/>
            <person name="Chandos A."/>
            <person name="von Hippel F."/>
            <person name="Guiguen Y."/>
        </authorList>
    </citation>
    <scope>NUCLEOTIDE SEQUENCE</scope>
    <source>
        <strain evidence="1">YG-Jan2019</strain>
    </source>
</reference>
<name>A0ACC2FA29_DALPE</name>
<comment type="caution">
    <text evidence="1">The sequence shown here is derived from an EMBL/GenBank/DDBJ whole genome shotgun (WGS) entry which is preliminary data.</text>
</comment>
<proteinExistence type="predicted"/>
<dbReference type="EMBL" id="CM055758">
    <property type="protein sequence ID" value="KAJ7988212.1"/>
    <property type="molecule type" value="Genomic_DNA"/>
</dbReference>
<protein>
    <submittedName>
        <fullName evidence="1">Uncharacterized protein</fullName>
    </submittedName>
</protein>
<dbReference type="Proteomes" id="UP001157502">
    <property type="component" value="Chromosome 31"/>
</dbReference>
<gene>
    <name evidence="1" type="ORF">DPEC_G00321260</name>
</gene>
<keyword evidence="2" id="KW-1185">Reference proteome</keyword>
<accession>A0ACC2FA29</accession>
<evidence type="ECO:0000313" key="1">
    <source>
        <dbReference type="EMBL" id="KAJ7988212.1"/>
    </source>
</evidence>
<organism evidence="1 2">
    <name type="scientific">Dallia pectoralis</name>
    <name type="common">Alaska blackfish</name>
    <dbReference type="NCBI Taxonomy" id="75939"/>
    <lineage>
        <taxon>Eukaryota</taxon>
        <taxon>Metazoa</taxon>
        <taxon>Chordata</taxon>
        <taxon>Craniata</taxon>
        <taxon>Vertebrata</taxon>
        <taxon>Euteleostomi</taxon>
        <taxon>Actinopterygii</taxon>
        <taxon>Neopterygii</taxon>
        <taxon>Teleostei</taxon>
        <taxon>Protacanthopterygii</taxon>
        <taxon>Esociformes</taxon>
        <taxon>Umbridae</taxon>
        <taxon>Dallia</taxon>
    </lineage>
</organism>
<evidence type="ECO:0000313" key="2">
    <source>
        <dbReference type="Proteomes" id="UP001157502"/>
    </source>
</evidence>